<dbReference type="PANTHER" id="PTHR46174:SF1">
    <property type="entry name" value="CXXC-TYPE ZINC FINGER PROTEIN 1"/>
    <property type="match status" value="1"/>
</dbReference>
<dbReference type="STRING" id="1147741.A0A0R3RV67"/>
<dbReference type="WBParaSite" id="EEL_0000597401-mRNA-1">
    <property type="protein sequence ID" value="EEL_0000597401-mRNA-1"/>
    <property type="gene ID" value="EEL_0000597401"/>
</dbReference>
<proteinExistence type="predicted"/>
<feature type="domain" description="CXXC-type" evidence="9">
    <location>
        <begin position="100"/>
        <end position="140"/>
    </location>
</feature>
<dbReference type="PANTHER" id="PTHR46174">
    <property type="entry name" value="CXXC-TYPE ZINC FINGER PROTEIN 1"/>
    <property type="match status" value="1"/>
</dbReference>
<sequence length="163" mass="18667">MSITTEKVGTEQQTHCLCGSSDESSFMICCDHCGVWYHGACLQVTRTQANRIETYACPPCISKDNSLKIVYRAPKRDREKSIYREKQYKSKGARNDARTQKENKSEQGCNNCINCFRSVNCGKCANCNTSVEPCLKRICLQSEWWDKHKKKQQQFKVTGEGVY</sequence>
<dbReference type="GO" id="GO:0045893">
    <property type="term" value="P:positive regulation of DNA-templated transcription"/>
    <property type="evidence" value="ECO:0007669"/>
    <property type="project" value="TreeGrafter"/>
</dbReference>
<evidence type="ECO:0000313" key="11">
    <source>
        <dbReference type="WBParaSite" id="EEL_0000597401-mRNA-1"/>
    </source>
</evidence>
<evidence type="ECO:0000313" key="10">
    <source>
        <dbReference type="Proteomes" id="UP000050640"/>
    </source>
</evidence>
<evidence type="ECO:0000259" key="8">
    <source>
        <dbReference type="PROSITE" id="PS50016"/>
    </source>
</evidence>
<keyword evidence="2" id="KW-0479">Metal-binding</keyword>
<evidence type="ECO:0000256" key="7">
    <source>
        <dbReference type="PROSITE-ProRule" id="PRU00509"/>
    </source>
</evidence>
<dbReference type="PROSITE" id="PS51058">
    <property type="entry name" value="ZF_CXXC"/>
    <property type="match status" value="1"/>
</dbReference>
<keyword evidence="4" id="KW-0862">Zinc</keyword>
<dbReference type="Proteomes" id="UP000050640">
    <property type="component" value="Unplaced"/>
</dbReference>
<dbReference type="InterPro" id="IPR011011">
    <property type="entry name" value="Znf_FYVE_PHD"/>
</dbReference>
<evidence type="ECO:0000256" key="1">
    <source>
        <dbReference type="ARBA" id="ARBA00004123"/>
    </source>
</evidence>
<dbReference type="AlphaFoldDB" id="A0A0R3RV67"/>
<dbReference type="InterPro" id="IPR013083">
    <property type="entry name" value="Znf_RING/FYVE/PHD"/>
</dbReference>
<evidence type="ECO:0000256" key="6">
    <source>
        <dbReference type="ARBA" id="ARBA00023242"/>
    </source>
</evidence>
<organism evidence="10 11">
    <name type="scientific">Elaeophora elaphi</name>
    <dbReference type="NCBI Taxonomy" id="1147741"/>
    <lineage>
        <taxon>Eukaryota</taxon>
        <taxon>Metazoa</taxon>
        <taxon>Ecdysozoa</taxon>
        <taxon>Nematoda</taxon>
        <taxon>Chromadorea</taxon>
        <taxon>Rhabditida</taxon>
        <taxon>Spirurina</taxon>
        <taxon>Spiruromorpha</taxon>
        <taxon>Filarioidea</taxon>
        <taxon>Onchocercidae</taxon>
        <taxon>Elaeophora</taxon>
    </lineage>
</organism>
<dbReference type="PROSITE" id="PS50016">
    <property type="entry name" value="ZF_PHD_2"/>
    <property type="match status" value="1"/>
</dbReference>
<dbReference type="GO" id="GO:0008270">
    <property type="term" value="F:zinc ion binding"/>
    <property type="evidence" value="ECO:0007669"/>
    <property type="project" value="UniProtKB-KW"/>
</dbReference>
<dbReference type="InterPro" id="IPR001965">
    <property type="entry name" value="Znf_PHD"/>
</dbReference>
<reference evidence="11" key="1">
    <citation type="submission" date="2017-02" db="UniProtKB">
        <authorList>
            <consortium name="WormBaseParasite"/>
        </authorList>
    </citation>
    <scope>IDENTIFICATION</scope>
</reference>
<evidence type="ECO:0000256" key="5">
    <source>
        <dbReference type="ARBA" id="ARBA00023125"/>
    </source>
</evidence>
<dbReference type="Pfam" id="PF00628">
    <property type="entry name" value="PHD"/>
    <property type="match status" value="1"/>
</dbReference>
<dbReference type="GO" id="GO:0048188">
    <property type="term" value="C:Set1C/COMPASS complex"/>
    <property type="evidence" value="ECO:0007669"/>
    <property type="project" value="InterPro"/>
</dbReference>
<dbReference type="SUPFAM" id="SSF57903">
    <property type="entry name" value="FYVE/PHD zinc finger"/>
    <property type="match status" value="1"/>
</dbReference>
<keyword evidence="10" id="KW-1185">Reference proteome</keyword>
<dbReference type="Gene3D" id="3.30.40.10">
    <property type="entry name" value="Zinc/RING finger domain, C3HC4 (zinc finger)"/>
    <property type="match status" value="1"/>
</dbReference>
<accession>A0A0R3RV67</accession>
<dbReference type="SMART" id="SM00249">
    <property type="entry name" value="PHD"/>
    <property type="match status" value="1"/>
</dbReference>
<keyword evidence="6" id="KW-0539">Nucleus</keyword>
<name>A0A0R3RV67_9BILA</name>
<evidence type="ECO:0000256" key="4">
    <source>
        <dbReference type="ARBA" id="ARBA00022833"/>
    </source>
</evidence>
<evidence type="ECO:0000256" key="2">
    <source>
        <dbReference type="ARBA" id="ARBA00022723"/>
    </source>
</evidence>
<dbReference type="GO" id="GO:0003677">
    <property type="term" value="F:DNA binding"/>
    <property type="evidence" value="ECO:0007669"/>
    <property type="project" value="UniProtKB-KW"/>
</dbReference>
<feature type="domain" description="PHD-type" evidence="8">
    <location>
        <begin position="13"/>
        <end position="63"/>
    </location>
</feature>
<protein>
    <submittedName>
        <fullName evidence="11">PHD-type domain-containing protein</fullName>
    </submittedName>
</protein>
<dbReference type="InterPro" id="IPR019787">
    <property type="entry name" value="Znf_PHD-finger"/>
</dbReference>
<dbReference type="InterPro" id="IPR019786">
    <property type="entry name" value="Zinc_finger_PHD-type_CS"/>
</dbReference>
<keyword evidence="5" id="KW-0238">DNA-binding</keyword>
<evidence type="ECO:0000256" key="3">
    <source>
        <dbReference type="ARBA" id="ARBA00022771"/>
    </source>
</evidence>
<keyword evidence="3 7" id="KW-0863">Zinc-finger</keyword>
<dbReference type="InterPro" id="IPR002857">
    <property type="entry name" value="Znf_CXXC"/>
</dbReference>
<comment type="subcellular location">
    <subcellularLocation>
        <location evidence="1">Nucleus</location>
    </subcellularLocation>
</comment>
<evidence type="ECO:0000259" key="9">
    <source>
        <dbReference type="PROSITE" id="PS51058"/>
    </source>
</evidence>
<dbReference type="InterPro" id="IPR037869">
    <property type="entry name" value="Spp1/CFP1"/>
</dbReference>
<dbReference type="PROSITE" id="PS01359">
    <property type="entry name" value="ZF_PHD_1"/>
    <property type="match status" value="1"/>
</dbReference>